<dbReference type="EMBL" id="CWGJ01000006">
    <property type="protein sequence ID" value="CRX37809.1"/>
    <property type="molecule type" value="Genomic_DNA"/>
</dbReference>
<dbReference type="AlphaFoldDB" id="A0A0H5DQH3"/>
<reference evidence="2" key="1">
    <citation type="submission" date="2015-06" db="EMBL/GenBank/DDBJ databases">
        <authorList>
            <person name="Bertelli C."/>
        </authorList>
    </citation>
    <scope>NUCLEOTIDE SEQUENCE [LARGE SCALE GENOMIC DNA]</scope>
    <source>
        <strain evidence="2">CRIB-30</strain>
    </source>
</reference>
<proteinExistence type="predicted"/>
<keyword evidence="2" id="KW-1185">Reference proteome</keyword>
<name>A0A0H5DQH3_9BACT</name>
<evidence type="ECO:0000313" key="1">
    <source>
        <dbReference type="EMBL" id="CRX37809.1"/>
    </source>
</evidence>
<organism evidence="1 2">
    <name type="scientific">Estrella lausannensis</name>
    <dbReference type="NCBI Taxonomy" id="483423"/>
    <lineage>
        <taxon>Bacteria</taxon>
        <taxon>Pseudomonadati</taxon>
        <taxon>Chlamydiota</taxon>
        <taxon>Chlamydiia</taxon>
        <taxon>Parachlamydiales</taxon>
        <taxon>Candidatus Criblamydiaceae</taxon>
        <taxon>Estrella</taxon>
    </lineage>
</organism>
<sequence length="78" mass="8919">MEQQSRNHVESVSILGIMSLEKPSRLKECNLSYLSNNRSLTFAITEALIFVGNPILRRFRHEYPGARIRPGSEVCMLL</sequence>
<gene>
    <name evidence="1" type="ORF">ELAC_0454</name>
</gene>
<accession>A0A0H5DQH3</accession>
<dbReference type="Proteomes" id="UP000220251">
    <property type="component" value="Unassembled WGS sequence"/>
</dbReference>
<protein>
    <submittedName>
        <fullName evidence="1">Uncharacterized protein</fullName>
    </submittedName>
</protein>
<evidence type="ECO:0000313" key="2">
    <source>
        <dbReference type="Proteomes" id="UP000220251"/>
    </source>
</evidence>